<organism evidence="4 5">
    <name type="scientific">Agrobacterium pusense</name>
    <dbReference type="NCBI Taxonomy" id="648995"/>
    <lineage>
        <taxon>Bacteria</taxon>
        <taxon>Pseudomonadati</taxon>
        <taxon>Pseudomonadota</taxon>
        <taxon>Alphaproteobacteria</taxon>
        <taxon>Hyphomicrobiales</taxon>
        <taxon>Rhizobiaceae</taxon>
        <taxon>Rhizobium/Agrobacterium group</taxon>
        <taxon>Agrobacterium</taxon>
    </lineage>
</organism>
<evidence type="ECO:0000256" key="3">
    <source>
        <dbReference type="SAM" id="Coils"/>
    </source>
</evidence>
<dbReference type="PANTHER" id="PTHR40048">
    <property type="entry name" value="RHAMNOSYL O-METHYLTRANSFERASE"/>
    <property type="match status" value="1"/>
</dbReference>
<proteinExistence type="predicted"/>
<dbReference type="PANTHER" id="PTHR40048:SF1">
    <property type="entry name" value="RHAMNOSYL O-METHYLTRANSFERASE"/>
    <property type="match status" value="1"/>
</dbReference>
<dbReference type="GO" id="GO:0071770">
    <property type="term" value="P:DIM/DIP cell wall layer assembly"/>
    <property type="evidence" value="ECO:0007669"/>
    <property type="project" value="TreeGrafter"/>
</dbReference>
<dbReference type="RefSeq" id="WP_022563774.1">
    <property type="nucleotide sequence ID" value="NC_022545.1"/>
</dbReference>
<gene>
    <name evidence="4" type="ORF">BN877_II1685</name>
</gene>
<evidence type="ECO:0000256" key="2">
    <source>
        <dbReference type="ARBA" id="ARBA00022679"/>
    </source>
</evidence>
<dbReference type="EMBL" id="HG518323">
    <property type="protein sequence ID" value="CDI11471.1"/>
    <property type="molecule type" value="Genomic_DNA"/>
</dbReference>
<accession>U4QCU2</accession>
<evidence type="ECO:0000313" key="4">
    <source>
        <dbReference type="EMBL" id="CDI11471.1"/>
    </source>
</evidence>
<dbReference type="HOGENOM" id="CLU_070333_0_0_5"/>
<dbReference type="Proteomes" id="UP000016944">
    <property type="component" value="Chromosome II"/>
</dbReference>
<dbReference type="Gene3D" id="3.40.50.150">
    <property type="entry name" value="Vaccinia Virus protein VP39"/>
    <property type="match status" value="1"/>
</dbReference>
<keyword evidence="1" id="KW-0489">Methyltransferase</keyword>
<dbReference type="GO" id="GO:0008168">
    <property type="term" value="F:methyltransferase activity"/>
    <property type="evidence" value="ECO:0007669"/>
    <property type="project" value="UniProtKB-KW"/>
</dbReference>
<reference evidence="4 5" key="1">
    <citation type="journal article" date="2013" name="Genome Announc.">
        <title>Complete Genome Sequence of the Sesbania Symbiont and Rice Growth-Promoting Endophyte Rhizobium sp. Strain IRBG74.</title>
        <authorList>
            <person name="Crook M.B."/>
            <person name="Mitra S."/>
            <person name="Ane J.M."/>
            <person name="Sadowsky M.J."/>
            <person name="Gyaneshwar P."/>
        </authorList>
    </citation>
    <scope>NUCLEOTIDE SEQUENCE [LARGE SCALE GENOMIC DNA]</scope>
    <source>
        <strain evidence="4 5">IRBG74</strain>
    </source>
</reference>
<name>U4QCU2_9HYPH</name>
<dbReference type="InterPro" id="IPR029063">
    <property type="entry name" value="SAM-dependent_MTases_sf"/>
</dbReference>
<sequence>MAAKIGEILRTGLPSIKFATKFGLEKIVIDSNIDLPHYKPVTAWLMHGPFAMWLVRTMKPRRIVELGTHHGFSYFSFCQAVASNNVSADCFAVDTWAGDEHAGYYDDSVYLSVVEENKKYASFSTLLRKTFSQALDDIDDKSVDILHIDGRHFYDDVKEDFISWSRKLSDRAIVLFHDTEVRERDFGVWRFWAEIAQGRPSINLRYQHGLGVLFWGEKTPNELSAFVALIATEPSRSLIENYFQIAGDAFSQKKWFDEQLDILDAKIKSEYQATQELLRKNAGLVEEVSLAKNELELIKDELRSVQRDLSIERKKPLVNVENYLVYTILTRLSRITSPYFPNFSKRLARSAAKRAPDRAVFCGRR</sequence>
<evidence type="ECO:0008006" key="6">
    <source>
        <dbReference type="Google" id="ProtNLM"/>
    </source>
</evidence>
<dbReference type="GO" id="GO:0005886">
    <property type="term" value="C:plasma membrane"/>
    <property type="evidence" value="ECO:0007669"/>
    <property type="project" value="TreeGrafter"/>
</dbReference>
<dbReference type="SUPFAM" id="SSF53335">
    <property type="entry name" value="S-adenosyl-L-methionine-dependent methyltransferases"/>
    <property type="match status" value="1"/>
</dbReference>
<protein>
    <recommendedName>
        <fullName evidence="6">Class I SAM-dependent methyltransferase</fullName>
    </recommendedName>
</protein>
<dbReference type="Pfam" id="PF13578">
    <property type="entry name" value="Methyltransf_24"/>
    <property type="match status" value="1"/>
</dbReference>
<feature type="coiled-coil region" evidence="3">
    <location>
        <begin position="281"/>
        <end position="315"/>
    </location>
</feature>
<dbReference type="KEGG" id="rir:BN877_II1685"/>
<evidence type="ECO:0000256" key="1">
    <source>
        <dbReference type="ARBA" id="ARBA00022603"/>
    </source>
</evidence>
<dbReference type="AlphaFoldDB" id="U4QCU2"/>
<keyword evidence="2" id="KW-0808">Transferase</keyword>
<evidence type="ECO:0000313" key="5">
    <source>
        <dbReference type="Proteomes" id="UP000016944"/>
    </source>
</evidence>
<dbReference type="GO" id="GO:0032259">
    <property type="term" value="P:methylation"/>
    <property type="evidence" value="ECO:0007669"/>
    <property type="project" value="UniProtKB-KW"/>
</dbReference>
<keyword evidence="3" id="KW-0175">Coiled coil</keyword>
<dbReference type="PATRIC" id="fig|424182.3.peg.4529"/>